<dbReference type="InterPro" id="IPR049900">
    <property type="entry name" value="PKS_mFAS_DH"/>
</dbReference>
<evidence type="ECO:0000256" key="3">
    <source>
        <dbReference type="PROSITE-ProRule" id="PRU01363"/>
    </source>
</evidence>
<evidence type="ECO:0000259" key="4">
    <source>
        <dbReference type="PROSITE" id="PS52019"/>
    </source>
</evidence>
<keyword evidence="1" id="KW-0596">Phosphopantetheine</keyword>
<dbReference type="GO" id="GO:0006633">
    <property type="term" value="P:fatty acid biosynthetic process"/>
    <property type="evidence" value="ECO:0007669"/>
    <property type="project" value="TreeGrafter"/>
</dbReference>
<dbReference type="PANTHER" id="PTHR43775">
    <property type="entry name" value="FATTY ACID SYNTHASE"/>
    <property type="match status" value="1"/>
</dbReference>
<dbReference type="Pfam" id="PF21089">
    <property type="entry name" value="PKS_DH_N"/>
    <property type="match status" value="1"/>
</dbReference>
<feature type="active site" description="Proton donor; for dehydratase activity" evidence="3">
    <location>
        <position position="197"/>
    </location>
</feature>
<dbReference type="PROSITE" id="PS52019">
    <property type="entry name" value="PKS_MFAS_DH"/>
    <property type="match status" value="1"/>
</dbReference>
<dbReference type="PANTHER" id="PTHR43775:SF37">
    <property type="entry name" value="SI:DKEY-61P9.11"/>
    <property type="match status" value="1"/>
</dbReference>
<evidence type="ECO:0000313" key="5">
    <source>
        <dbReference type="EMBL" id="ETR69420.1"/>
    </source>
</evidence>
<dbReference type="GO" id="GO:0005886">
    <property type="term" value="C:plasma membrane"/>
    <property type="evidence" value="ECO:0007669"/>
    <property type="project" value="TreeGrafter"/>
</dbReference>
<dbReference type="InterPro" id="IPR049551">
    <property type="entry name" value="PKS_DH_C"/>
</dbReference>
<dbReference type="InterPro" id="IPR020807">
    <property type="entry name" value="PKS_DH"/>
</dbReference>
<dbReference type="InterPro" id="IPR049552">
    <property type="entry name" value="PKS_DH_N"/>
</dbReference>
<feature type="region of interest" description="C-terminal hotdog fold" evidence="3">
    <location>
        <begin position="135"/>
        <end position="281"/>
    </location>
</feature>
<keyword evidence="2" id="KW-0597">Phosphoprotein</keyword>
<reference evidence="6" key="1">
    <citation type="submission" date="2012-11" db="EMBL/GenBank/DDBJ databases">
        <authorList>
            <person name="Lucero-Rivera Y.E."/>
            <person name="Tovar-Ramirez D."/>
        </authorList>
    </citation>
    <scope>NUCLEOTIDE SEQUENCE [LARGE SCALE GENOMIC DNA]</scope>
    <source>
        <strain evidence="6">Araruama</strain>
    </source>
</reference>
<evidence type="ECO:0000256" key="1">
    <source>
        <dbReference type="ARBA" id="ARBA00022450"/>
    </source>
</evidence>
<feature type="active site" description="Proton acceptor; for dehydratase activity" evidence="3">
    <location>
        <position position="31"/>
    </location>
</feature>
<comment type="caution">
    <text evidence="5">The sequence shown here is derived from an EMBL/GenBank/DDBJ whole genome shotgun (WGS) entry which is preliminary data.</text>
</comment>
<dbReference type="Proteomes" id="UP000189670">
    <property type="component" value="Unassembled WGS sequence"/>
</dbReference>
<evidence type="ECO:0000256" key="2">
    <source>
        <dbReference type="ARBA" id="ARBA00022553"/>
    </source>
</evidence>
<dbReference type="GO" id="GO:0004312">
    <property type="term" value="F:fatty acid synthase activity"/>
    <property type="evidence" value="ECO:0007669"/>
    <property type="project" value="TreeGrafter"/>
</dbReference>
<evidence type="ECO:0000313" key="6">
    <source>
        <dbReference type="Proteomes" id="UP000189670"/>
    </source>
</evidence>
<organism evidence="5 6">
    <name type="scientific">Candidatus Magnetoglobus multicellularis str. Araruama</name>
    <dbReference type="NCBI Taxonomy" id="890399"/>
    <lineage>
        <taxon>Bacteria</taxon>
        <taxon>Pseudomonadati</taxon>
        <taxon>Thermodesulfobacteriota</taxon>
        <taxon>Desulfobacteria</taxon>
        <taxon>Desulfobacterales</taxon>
        <taxon>Desulfobacteraceae</taxon>
        <taxon>Candidatus Magnetoglobus</taxon>
    </lineage>
</organism>
<proteinExistence type="predicted"/>
<feature type="non-terminal residue" evidence="5">
    <location>
        <position position="293"/>
    </location>
</feature>
<dbReference type="InterPro" id="IPR042104">
    <property type="entry name" value="PKS_dehydratase_sf"/>
</dbReference>
<dbReference type="GO" id="GO:0005737">
    <property type="term" value="C:cytoplasm"/>
    <property type="evidence" value="ECO:0007669"/>
    <property type="project" value="TreeGrafter"/>
</dbReference>
<dbReference type="EMBL" id="ATBP01000647">
    <property type="protein sequence ID" value="ETR69420.1"/>
    <property type="molecule type" value="Genomic_DNA"/>
</dbReference>
<protein>
    <recommendedName>
        <fullName evidence="4">PKS/mFAS DH domain-containing protein</fullName>
    </recommendedName>
</protein>
<accession>A0A1V1P3M6</accession>
<feature type="region of interest" description="N-terminal hotdog fold" evidence="3">
    <location>
        <begin position="2"/>
        <end position="121"/>
    </location>
</feature>
<feature type="domain" description="PKS/mFAS DH" evidence="4">
    <location>
        <begin position="2"/>
        <end position="281"/>
    </location>
</feature>
<gene>
    <name evidence="5" type="ORF">OMM_09608</name>
</gene>
<dbReference type="AlphaFoldDB" id="A0A1V1P3M6"/>
<dbReference type="SMART" id="SM00826">
    <property type="entry name" value="PKS_DH"/>
    <property type="match status" value="1"/>
</dbReference>
<name>A0A1V1P3M6_9BACT</name>
<dbReference type="InterPro" id="IPR050091">
    <property type="entry name" value="PKS_NRPS_Biosynth_Enz"/>
</dbReference>
<sequence length="293" mass="32532">MHPLLHVNTSDITGLRFTSTFTGKEFFLADHVLKGRRVMPGVAHLEMARAAVKIATGSETEIQLKNIVWARLVAINKDPLKLNISLFAEDNGEISFEIFEESNESPVVFSQGSALLMDSHVPPKLDLISLQAKCDQEIIEPERCYETFMRQGLNYGPGFRVIEKIYTGNDCALAKLFLPSIASENQKDFVLHPSLMDGALQASLGLSSSNEGNGSQISLPFALESLEMFGKCTDSMWAYVRGGNRDSGIEKLDIDLCDDEGNIYVRMRGFTSRILEDTEVAGILLLHPSWKEK</sequence>
<dbReference type="Pfam" id="PF14765">
    <property type="entry name" value="PS-DH"/>
    <property type="match status" value="1"/>
</dbReference>
<dbReference type="GO" id="GO:0071770">
    <property type="term" value="P:DIM/DIP cell wall layer assembly"/>
    <property type="evidence" value="ECO:0007669"/>
    <property type="project" value="TreeGrafter"/>
</dbReference>
<dbReference type="Gene3D" id="3.10.129.110">
    <property type="entry name" value="Polyketide synthase dehydratase"/>
    <property type="match status" value="1"/>
</dbReference>